<keyword evidence="3" id="KW-1185">Reference proteome</keyword>
<feature type="signal peptide" evidence="1">
    <location>
        <begin position="1"/>
        <end position="19"/>
    </location>
</feature>
<dbReference type="EMBL" id="BTSY01000001">
    <property type="protein sequence ID" value="GMT12508.1"/>
    <property type="molecule type" value="Genomic_DNA"/>
</dbReference>
<comment type="caution">
    <text evidence="2">The sequence shown here is derived from an EMBL/GenBank/DDBJ whole genome shotgun (WGS) entry which is preliminary data.</text>
</comment>
<dbReference type="AlphaFoldDB" id="A0AAV5V273"/>
<evidence type="ECO:0000313" key="2">
    <source>
        <dbReference type="EMBL" id="GMT12508.1"/>
    </source>
</evidence>
<evidence type="ECO:0000313" key="3">
    <source>
        <dbReference type="Proteomes" id="UP001432322"/>
    </source>
</evidence>
<organism evidence="2 3">
    <name type="scientific">Pristionchus fissidentatus</name>
    <dbReference type="NCBI Taxonomy" id="1538716"/>
    <lineage>
        <taxon>Eukaryota</taxon>
        <taxon>Metazoa</taxon>
        <taxon>Ecdysozoa</taxon>
        <taxon>Nematoda</taxon>
        <taxon>Chromadorea</taxon>
        <taxon>Rhabditida</taxon>
        <taxon>Rhabditina</taxon>
        <taxon>Diplogasteromorpha</taxon>
        <taxon>Diplogasteroidea</taxon>
        <taxon>Neodiplogasteridae</taxon>
        <taxon>Pristionchus</taxon>
    </lineage>
</organism>
<proteinExistence type="predicted"/>
<accession>A0AAV5V273</accession>
<reference evidence="2" key="1">
    <citation type="submission" date="2023-10" db="EMBL/GenBank/DDBJ databases">
        <title>Genome assembly of Pristionchus species.</title>
        <authorList>
            <person name="Yoshida K."/>
            <person name="Sommer R.J."/>
        </authorList>
    </citation>
    <scope>NUCLEOTIDE SEQUENCE</scope>
    <source>
        <strain evidence="2">RS5133</strain>
    </source>
</reference>
<sequence length="85" mass="9371">MSRFIALLFLLAVTIVVSTKPEPNLVPWNELEEGIVENIRVPRGISVGAGKFSNCVCVRAENCPCRNSGIEREANLDDMRKKIAA</sequence>
<feature type="chain" id="PRO_5043764359" evidence="1">
    <location>
        <begin position="20"/>
        <end position="85"/>
    </location>
</feature>
<protein>
    <submittedName>
        <fullName evidence="2">Uncharacterized protein</fullName>
    </submittedName>
</protein>
<evidence type="ECO:0000256" key="1">
    <source>
        <dbReference type="SAM" id="SignalP"/>
    </source>
</evidence>
<name>A0AAV5V273_9BILA</name>
<gene>
    <name evidence="2" type="ORF">PFISCL1PPCAC_3805</name>
</gene>
<keyword evidence="1" id="KW-0732">Signal</keyword>
<dbReference type="Proteomes" id="UP001432322">
    <property type="component" value="Unassembled WGS sequence"/>
</dbReference>